<dbReference type="KEGG" id="nah:F5544_37890"/>
<dbReference type="RefSeq" id="WP_167477656.1">
    <property type="nucleotide sequence ID" value="NZ_CP046172.1"/>
</dbReference>
<dbReference type="PANTHER" id="PTHR38784">
    <property type="entry name" value="SUCROSE PHOSPHORYLASE"/>
    <property type="match status" value="1"/>
</dbReference>
<accession>A0A6G9YQB3</accession>
<name>A0A6G9YQB3_9NOCA</name>
<reference evidence="1 2" key="1">
    <citation type="journal article" date="2019" name="ACS Chem. Biol.">
        <title>Identification and Mobilization of a Cryptic Antibiotic Biosynthesis Gene Locus from a Human-Pathogenic Nocardia Isolate.</title>
        <authorList>
            <person name="Herisse M."/>
            <person name="Ishida K."/>
            <person name="Porter J.L."/>
            <person name="Howden B."/>
            <person name="Hertweck C."/>
            <person name="Stinear T.P."/>
            <person name="Pidot S.J."/>
        </authorList>
    </citation>
    <scope>NUCLEOTIDE SEQUENCE [LARGE SCALE GENOMIC DNA]</scope>
    <source>
        <strain evidence="1 2">AUSMDU00012717</strain>
    </source>
</reference>
<evidence type="ECO:0000313" key="2">
    <source>
        <dbReference type="Proteomes" id="UP000503540"/>
    </source>
</evidence>
<sequence>MALGATMYTFTVQLADVDRGVYADLDVRVARHPSETAEFMLTRLLAYCLEYEEGIAFSEGGVSSTDEPAVLVRDRTGKVTAWIEVGAPDAERVHRGSKMADRVAVYTHRDPAKVLAQLTGKRIHRAEAIPVYSVDRTFIDEAVAAIERRNTVTLSITERLLYLDLNGTGLSAQITEYGLAQPIRRDQ</sequence>
<dbReference type="InterPro" id="IPR038590">
    <property type="entry name" value="YaeQ_sf"/>
</dbReference>
<gene>
    <name evidence="1" type="ORF">F5544_37890</name>
</gene>
<dbReference type="InterPro" id="IPR009822">
    <property type="entry name" value="YaeQ"/>
</dbReference>
<organism evidence="1 2">
    <name type="scientific">Nocardia arthritidis</name>
    <dbReference type="NCBI Taxonomy" id="228602"/>
    <lineage>
        <taxon>Bacteria</taxon>
        <taxon>Bacillati</taxon>
        <taxon>Actinomycetota</taxon>
        <taxon>Actinomycetes</taxon>
        <taxon>Mycobacteriales</taxon>
        <taxon>Nocardiaceae</taxon>
        <taxon>Nocardia</taxon>
    </lineage>
</organism>
<proteinExistence type="predicted"/>
<evidence type="ECO:0008006" key="3">
    <source>
        <dbReference type="Google" id="ProtNLM"/>
    </source>
</evidence>
<dbReference type="AlphaFoldDB" id="A0A6G9YQB3"/>
<dbReference type="PIRSF" id="PIRSF011484">
    <property type="entry name" value="YaeQ"/>
    <property type="match status" value="1"/>
</dbReference>
<dbReference type="Pfam" id="PF07152">
    <property type="entry name" value="YaeQ"/>
    <property type="match status" value="1"/>
</dbReference>
<dbReference type="InterPro" id="IPR011335">
    <property type="entry name" value="Restrct_endonuc-II-like"/>
</dbReference>
<dbReference type="SMART" id="SM01322">
    <property type="entry name" value="YaeQ"/>
    <property type="match status" value="1"/>
</dbReference>
<evidence type="ECO:0000313" key="1">
    <source>
        <dbReference type="EMBL" id="QIS15404.1"/>
    </source>
</evidence>
<keyword evidence="2" id="KW-1185">Reference proteome</keyword>
<protein>
    <recommendedName>
        <fullName evidence="3">YaeQ family protein</fullName>
    </recommendedName>
</protein>
<dbReference type="Proteomes" id="UP000503540">
    <property type="component" value="Chromosome"/>
</dbReference>
<dbReference type="PANTHER" id="PTHR38784:SF1">
    <property type="entry name" value="SUCROSE PHOSPHORYLASE"/>
    <property type="match status" value="1"/>
</dbReference>
<dbReference type="EMBL" id="CP046172">
    <property type="protein sequence ID" value="QIS15404.1"/>
    <property type="molecule type" value="Genomic_DNA"/>
</dbReference>
<dbReference type="SUPFAM" id="SSF52980">
    <property type="entry name" value="Restriction endonuclease-like"/>
    <property type="match status" value="1"/>
</dbReference>
<dbReference type="Gene3D" id="3.10.640.10">
    <property type="entry name" value="Restriction endonuclease-like alpha-beta roll domain"/>
    <property type="match status" value="1"/>
</dbReference>